<dbReference type="OrthoDB" id="178667at2"/>
<proteinExistence type="predicted"/>
<name>A0A7W2AG66_9BACL</name>
<dbReference type="PANTHER" id="PTHR42770:SF13">
    <property type="entry name" value="L-METHIONINE_BRANCHED-CHAIN AMINO ACID EXPORTER YJEH"/>
    <property type="match status" value="1"/>
</dbReference>
<dbReference type="RefSeq" id="WP_052153856.1">
    <property type="nucleotide sequence ID" value="NZ_JACEIP010000001.1"/>
</dbReference>
<feature type="transmembrane region" description="Helical" evidence="6">
    <location>
        <begin position="376"/>
        <end position="408"/>
    </location>
</feature>
<evidence type="ECO:0000313" key="7">
    <source>
        <dbReference type="EMBL" id="MBA4541336.1"/>
    </source>
</evidence>
<feature type="transmembrane region" description="Helical" evidence="6">
    <location>
        <begin position="182"/>
        <end position="206"/>
    </location>
</feature>
<dbReference type="EMBL" id="JACEIP010000001">
    <property type="protein sequence ID" value="MBA4541336.1"/>
    <property type="molecule type" value="Genomic_DNA"/>
</dbReference>
<dbReference type="InterPro" id="IPR002293">
    <property type="entry name" value="AA/rel_permease1"/>
</dbReference>
<sequence length="429" mass="45501">MKQLKKTISLPQIIALYTAAVLGSGILIVPGLSAQIAGPSCLIAWAVMAVFTLPMAITMGWLSAKYPHAGGVSHFVTLAYGKQAGIYIGWFFIMSVMIGAPVAALTGAGYLSSAMGWGESGRILAGVAMVLGALILNCRGMELGGKIQVAIVSSILIVLLLAIFGAVPFVQASNFSPFLPHGWIPVGVATTILFWCFIGWEAVSHLSEEFANPQRDSIIGVICAAIIVGTIYFFTAFVTVGTGSYTHADTAISFLMRFTFGKSGQLLTAILCFLICSATVIAYTGAASRLAFALARAGNAPVFLSRLSKRQTPTGGLALMAVGFTLSFTFYSTGVISLAHLLLLPNASFILTYAGGCAAAIKLLKDSKCRQLISLLSFLLTVCILPFVGWALLYPLFIAFLVTFYLLWRKKHTAPVKHGIFPGDSDSIL</sequence>
<evidence type="ECO:0000313" key="8">
    <source>
        <dbReference type="Proteomes" id="UP000530514"/>
    </source>
</evidence>
<keyword evidence="2" id="KW-1003">Cell membrane</keyword>
<dbReference type="PANTHER" id="PTHR42770">
    <property type="entry name" value="AMINO ACID TRANSPORTER-RELATED"/>
    <property type="match status" value="1"/>
</dbReference>
<dbReference type="Proteomes" id="UP000530514">
    <property type="component" value="Unassembled WGS sequence"/>
</dbReference>
<feature type="transmembrane region" description="Helical" evidence="6">
    <location>
        <begin position="347"/>
        <end position="364"/>
    </location>
</feature>
<feature type="transmembrane region" description="Helical" evidence="6">
    <location>
        <begin position="218"/>
        <end position="246"/>
    </location>
</feature>
<evidence type="ECO:0000256" key="1">
    <source>
        <dbReference type="ARBA" id="ARBA00004651"/>
    </source>
</evidence>
<keyword evidence="4 6" id="KW-1133">Transmembrane helix</keyword>
<feature type="transmembrane region" description="Helical" evidence="6">
    <location>
        <begin position="266"/>
        <end position="295"/>
    </location>
</feature>
<evidence type="ECO:0000256" key="3">
    <source>
        <dbReference type="ARBA" id="ARBA00022692"/>
    </source>
</evidence>
<evidence type="ECO:0000256" key="6">
    <source>
        <dbReference type="SAM" id="Phobius"/>
    </source>
</evidence>
<dbReference type="GO" id="GO:0022857">
    <property type="term" value="F:transmembrane transporter activity"/>
    <property type="evidence" value="ECO:0007669"/>
    <property type="project" value="InterPro"/>
</dbReference>
<dbReference type="AlphaFoldDB" id="A0A7W2AG66"/>
<protein>
    <submittedName>
        <fullName evidence="7">Amino acid permease</fullName>
    </submittedName>
</protein>
<organism evidence="7 8">
    <name type="scientific">Thermoactinomyces daqus</name>
    <dbReference type="NCBI Taxonomy" id="1329516"/>
    <lineage>
        <taxon>Bacteria</taxon>
        <taxon>Bacillati</taxon>
        <taxon>Bacillota</taxon>
        <taxon>Bacilli</taxon>
        <taxon>Bacillales</taxon>
        <taxon>Thermoactinomycetaceae</taxon>
        <taxon>Thermoactinomyces</taxon>
    </lineage>
</organism>
<comment type="caution">
    <text evidence="7">The sequence shown here is derived from an EMBL/GenBank/DDBJ whole genome shotgun (WGS) entry which is preliminary data.</text>
</comment>
<dbReference type="GO" id="GO:0005886">
    <property type="term" value="C:plasma membrane"/>
    <property type="evidence" value="ECO:0007669"/>
    <property type="project" value="UniProtKB-SubCell"/>
</dbReference>
<feature type="transmembrane region" description="Helical" evidence="6">
    <location>
        <begin position="85"/>
        <end position="108"/>
    </location>
</feature>
<keyword evidence="3 6" id="KW-0812">Transmembrane</keyword>
<evidence type="ECO:0000256" key="4">
    <source>
        <dbReference type="ARBA" id="ARBA00022989"/>
    </source>
</evidence>
<comment type="subcellular location">
    <subcellularLocation>
        <location evidence="1">Cell membrane</location>
        <topology evidence="1">Multi-pass membrane protein</topology>
    </subcellularLocation>
</comment>
<dbReference type="Pfam" id="PF13520">
    <property type="entry name" value="AA_permease_2"/>
    <property type="match status" value="1"/>
</dbReference>
<feature type="transmembrane region" description="Helical" evidence="6">
    <location>
        <begin position="12"/>
        <end position="36"/>
    </location>
</feature>
<feature type="transmembrane region" description="Helical" evidence="6">
    <location>
        <begin position="42"/>
        <end position="64"/>
    </location>
</feature>
<dbReference type="PIRSF" id="PIRSF006060">
    <property type="entry name" value="AA_transporter"/>
    <property type="match status" value="1"/>
</dbReference>
<feature type="transmembrane region" description="Helical" evidence="6">
    <location>
        <begin position="120"/>
        <end position="137"/>
    </location>
</feature>
<evidence type="ECO:0000256" key="2">
    <source>
        <dbReference type="ARBA" id="ARBA00022475"/>
    </source>
</evidence>
<feature type="transmembrane region" description="Helical" evidence="6">
    <location>
        <begin position="149"/>
        <end position="170"/>
    </location>
</feature>
<keyword evidence="5 6" id="KW-0472">Membrane</keyword>
<keyword evidence="8" id="KW-1185">Reference proteome</keyword>
<dbReference type="InterPro" id="IPR050367">
    <property type="entry name" value="APC_superfamily"/>
</dbReference>
<accession>A0A7W2AG66</accession>
<dbReference type="Gene3D" id="1.20.1740.10">
    <property type="entry name" value="Amino acid/polyamine transporter I"/>
    <property type="match status" value="1"/>
</dbReference>
<reference evidence="7 8" key="1">
    <citation type="submission" date="2020-07" db="EMBL/GenBank/DDBJ databases">
        <authorList>
            <person name="Feng H."/>
        </authorList>
    </citation>
    <scope>NUCLEOTIDE SEQUENCE [LARGE SCALE GENOMIC DNA]</scope>
    <source>
        <strain evidence="8">s-11</strain>
    </source>
</reference>
<feature type="transmembrane region" description="Helical" evidence="6">
    <location>
        <begin position="316"/>
        <end position="341"/>
    </location>
</feature>
<gene>
    <name evidence="7" type="ORF">H1164_00215</name>
</gene>
<evidence type="ECO:0000256" key="5">
    <source>
        <dbReference type="ARBA" id="ARBA00023136"/>
    </source>
</evidence>